<evidence type="ECO:0000256" key="1">
    <source>
        <dbReference type="SAM" id="MobiDB-lite"/>
    </source>
</evidence>
<name>A0A922L8E8_DERFA</name>
<accession>A0A922L8E8</accession>
<comment type="caution">
    <text evidence="2">The sequence shown here is derived from an EMBL/GenBank/DDBJ whole genome shotgun (WGS) entry which is preliminary data.</text>
</comment>
<organism evidence="2 3">
    <name type="scientific">Dermatophagoides farinae</name>
    <name type="common">American house dust mite</name>
    <dbReference type="NCBI Taxonomy" id="6954"/>
    <lineage>
        <taxon>Eukaryota</taxon>
        <taxon>Metazoa</taxon>
        <taxon>Ecdysozoa</taxon>
        <taxon>Arthropoda</taxon>
        <taxon>Chelicerata</taxon>
        <taxon>Arachnida</taxon>
        <taxon>Acari</taxon>
        <taxon>Acariformes</taxon>
        <taxon>Sarcoptiformes</taxon>
        <taxon>Astigmata</taxon>
        <taxon>Psoroptidia</taxon>
        <taxon>Analgoidea</taxon>
        <taxon>Pyroglyphidae</taxon>
        <taxon>Dermatophagoidinae</taxon>
        <taxon>Dermatophagoides</taxon>
    </lineage>
</organism>
<gene>
    <name evidence="2" type="primary">FOXP4</name>
    <name evidence="2" type="ORF">DERF_001167</name>
</gene>
<feature type="region of interest" description="Disordered" evidence="1">
    <location>
        <begin position="1"/>
        <end position="34"/>
    </location>
</feature>
<protein>
    <submittedName>
        <fullName evidence="2">Forkhead box protein P4, variant 3</fullName>
    </submittedName>
</protein>
<evidence type="ECO:0000313" key="3">
    <source>
        <dbReference type="Proteomes" id="UP000790347"/>
    </source>
</evidence>
<proteinExistence type="predicted"/>
<reference evidence="2" key="2">
    <citation type="journal article" date="2022" name="Res Sq">
        <title>Comparative Genomics Reveals Insights into the Divergent Evolution of Astigmatic Mites and Household Pest Adaptations.</title>
        <authorList>
            <person name="Xiong Q."/>
            <person name="Wan A.T.-Y."/>
            <person name="Liu X.-Y."/>
            <person name="Fung C.S.-H."/>
            <person name="Xiao X."/>
            <person name="Malainual N."/>
            <person name="Hou J."/>
            <person name="Wang L."/>
            <person name="Wang M."/>
            <person name="Yang K."/>
            <person name="Cui Y."/>
            <person name="Leung E."/>
            <person name="Nong W."/>
            <person name="Shin S.-K."/>
            <person name="Au S."/>
            <person name="Jeong K.Y."/>
            <person name="Chew F.T."/>
            <person name="Hui J."/>
            <person name="Leung T.F."/>
            <person name="Tungtrongchitr A."/>
            <person name="Zhong N."/>
            <person name="Liu Z."/>
            <person name="Tsui S."/>
        </authorList>
    </citation>
    <scope>NUCLEOTIDE SEQUENCE</scope>
    <source>
        <strain evidence="2">Derf</strain>
        <tissue evidence="2">Whole organism</tissue>
    </source>
</reference>
<sequence length="103" mass="11304">MDYNNNHHQVSGSLPSSSSLNSGSDDEMENQTKQTNKWIENENLFLVYIFGGCSGGGGDGVVAIHNGQSCGYTNDDDLYKKSEFCFQEMTSFVVIVGGFFTRV</sequence>
<dbReference type="Proteomes" id="UP000790347">
    <property type="component" value="Unassembled WGS sequence"/>
</dbReference>
<reference evidence="2" key="1">
    <citation type="submission" date="2013-05" db="EMBL/GenBank/DDBJ databases">
        <authorList>
            <person name="Yim A.K.Y."/>
            <person name="Chan T.F."/>
            <person name="Ji K.M."/>
            <person name="Liu X.Y."/>
            <person name="Zhou J.W."/>
            <person name="Li R.Q."/>
            <person name="Yang K.Y."/>
            <person name="Li J."/>
            <person name="Li M."/>
            <person name="Law P.T.W."/>
            <person name="Wu Y.L."/>
            <person name="Cai Z.L."/>
            <person name="Qin H."/>
            <person name="Bao Y."/>
            <person name="Leung R.K.K."/>
            <person name="Ng P.K.S."/>
            <person name="Zou J."/>
            <person name="Zhong X.J."/>
            <person name="Ran P.X."/>
            <person name="Zhong N.S."/>
            <person name="Liu Z.G."/>
            <person name="Tsui S.K.W."/>
        </authorList>
    </citation>
    <scope>NUCLEOTIDE SEQUENCE</scope>
    <source>
        <strain evidence="2">Derf</strain>
        <tissue evidence="2">Whole organism</tissue>
    </source>
</reference>
<dbReference type="AlphaFoldDB" id="A0A922L8E8"/>
<dbReference type="EMBL" id="ASGP02000001">
    <property type="protein sequence ID" value="KAH9527126.1"/>
    <property type="molecule type" value="Genomic_DNA"/>
</dbReference>
<keyword evidence="3" id="KW-1185">Reference proteome</keyword>
<feature type="compositionally biased region" description="Polar residues" evidence="1">
    <location>
        <begin position="1"/>
        <end position="10"/>
    </location>
</feature>
<evidence type="ECO:0000313" key="2">
    <source>
        <dbReference type="EMBL" id="KAH9527126.1"/>
    </source>
</evidence>
<feature type="compositionally biased region" description="Low complexity" evidence="1">
    <location>
        <begin position="11"/>
        <end position="23"/>
    </location>
</feature>